<reference evidence="2" key="1">
    <citation type="journal article" date="2013" name="Genetics">
        <title>The draft genome and transcriptome of Panagrellus redivivus are shaped by the harsh demands of a free-living lifestyle.</title>
        <authorList>
            <person name="Srinivasan J."/>
            <person name="Dillman A.R."/>
            <person name="Macchietto M.G."/>
            <person name="Heikkinen L."/>
            <person name="Lakso M."/>
            <person name="Fracchia K.M."/>
            <person name="Antoshechkin I."/>
            <person name="Mortazavi A."/>
            <person name="Wong G."/>
            <person name="Sternberg P.W."/>
        </authorList>
    </citation>
    <scope>NUCLEOTIDE SEQUENCE [LARGE SCALE GENOMIC DNA]</scope>
    <source>
        <strain evidence="2">MT8872</strain>
    </source>
</reference>
<keyword evidence="2" id="KW-1185">Reference proteome</keyword>
<evidence type="ECO:0000313" key="3">
    <source>
        <dbReference type="WBParaSite" id="Pan_g3338.t1"/>
    </source>
</evidence>
<name>A0A7E4VU39_PANRE</name>
<dbReference type="AlphaFoldDB" id="A0A7E4VU39"/>
<dbReference type="Proteomes" id="UP000492821">
    <property type="component" value="Unassembled WGS sequence"/>
</dbReference>
<dbReference type="WBParaSite" id="Pan_g3338.t1">
    <property type="protein sequence ID" value="Pan_g3338.t1"/>
    <property type="gene ID" value="Pan_g3338"/>
</dbReference>
<feature type="signal peptide" evidence="1">
    <location>
        <begin position="1"/>
        <end position="23"/>
    </location>
</feature>
<evidence type="ECO:0000313" key="2">
    <source>
        <dbReference type="Proteomes" id="UP000492821"/>
    </source>
</evidence>
<sequence>MVPTHIVAIFFFLFNFASVCIEAKRKPYFIYQYAPNQYIRAARYYGRSAYADYLVKSENMTMEERQNTISDFLELCNDLGWEYVKNVTEVVNHSFNKNETEILMKIGLDDFLARFLTLDDELVQSNVEQICLKTEMQLQCQLGFGESRTAILYRLQKLKKYDGNMQLLLEKDCNNKTRKAVNYPCMGHHVMEWTKDCMKEIDEYNKTRIELNQQIIDLHLKTIQHTDQIIKNSNISDEKLFIPTKIVVENLLKKVLHEITGLESKKCRALGEMTKCILPHLTETCGPNASEALRVSLLVGYLNRERSEALNQAFKALYVDADPICIAMHTDI</sequence>
<accession>A0A7E4VU39</accession>
<keyword evidence="1" id="KW-0732">Signal</keyword>
<evidence type="ECO:0000256" key="1">
    <source>
        <dbReference type="SAM" id="SignalP"/>
    </source>
</evidence>
<organism evidence="2 3">
    <name type="scientific">Panagrellus redivivus</name>
    <name type="common">Microworm</name>
    <dbReference type="NCBI Taxonomy" id="6233"/>
    <lineage>
        <taxon>Eukaryota</taxon>
        <taxon>Metazoa</taxon>
        <taxon>Ecdysozoa</taxon>
        <taxon>Nematoda</taxon>
        <taxon>Chromadorea</taxon>
        <taxon>Rhabditida</taxon>
        <taxon>Tylenchina</taxon>
        <taxon>Panagrolaimomorpha</taxon>
        <taxon>Panagrolaimoidea</taxon>
        <taxon>Panagrolaimidae</taxon>
        <taxon>Panagrellus</taxon>
    </lineage>
</organism>
<reference evidence="3" key="2">
    <citation type="submission" date="2020-10" db="UniProtKB">
        <authorList>
            <consortium name="WormBaseParasite"/>
        </authorList>
    </citation>
    <scope>IDENTIFICATION</scope>
</reference>
<feature type="chain" id="PRO_5028842710" evidence="1">
    <location>
        <begin position="24"/>
        <end position="332"/>
    </location>
</feature>
<protein>
    <submittedName>
        <fullName evidence="3">Secreted protein</fullName>
    </submittedName>
</protein>
<proteinExistence type="predicted"/>